<dbReference type="PANTHER" id="PTHR13774">
    <property type="entry name" value="PHENAZINE BIOSYNTHESIS PROTEIN"/>
    <property type="match status" value="1"/>
</dbReference>
<accession>A0A421DSH7</accession>
<reference evidence="3 4" key="1">
    <citation type="submission" date="2016-09" db="EMBL/GenBank/DDBJ databases">
        <authorList>
            <person name="Doonan J."/>
            <person name="Pachebat J.A."/>
            <person name="Golyshin P.N."/>
            <person name="Denman S."/>
            <person name="Mcdonald J.E."/>
        </authorList>
    </citation>
    <scope>NUCLEOTIDE SEQUENCE [LARGE SCALE GENOMIC DNA]</scope>
    <source>
        <strain evidence="3 4">NCPPB 3934</strain>
    </source>
</reference>
<dbReference type="PIRSF" id="PIRSF016184">
    <property type="entry name" value="PhzC_PhzF"/>
    <property type="match status" value="1"/>
</dbReference>
<dbReference type="SUPFAM" id="SSF54506">
    <property type="entry name" value="Diaminopimelate epimerase-like"/>
    <property type="match status" value="1"/>
</dbReference>
<name>A0A421DSH7_9GAMM</name>
<dbReference type="Gene3D" id="3.10.310.10">
    <property type="entry name" value="Diaminopimelate Epimerase, Chain A, domain 1"/>
    <property type="match status" value="2"/>
</dbReference>
<keyword evidence="4" id="KW-1185">Reference proteome</keyword>
<sequence length="281" mass="30628">MHHYVIVNAFSNRPLAGNPVAVFFDCDGVETDVMQRIAAEMRFSESTFVSQPRHGGDAHVRIFTPVNELVFAGHPLLGTALALSLRLEKNALQIETAKGIFLFTLEYAERAGDSPVAHVDMVQPEPIIQTYAQTESLLRALELPHSTLPVEAYDVGPRHVFVGVGDLETLSALNPDQRALAQHKNMAALCFCRAGDLWRMRMFSPAYGVVEDAATGSAAGPLALHLARHGVADFGRPLEIWQGVEMGRPSQMYALAQTDGVGYRLYAGGHAIKVAQGTYFV</sequence>
<comment type="similarity">
    <text evidence="1">Belongs to the PhzF family.</text>
</comment>
<dbReference type="AlphaFoldDB" id="A0A421DSH7"/>
<dbReference type="PANTHER" id="PTHR13774:SF32">
    <property type="entry name" value="ANTISENSE-ENHANCING SEQUENCE 1"/>
    <property type="match status" value="1"/>
</dbReference>
<evidence type="ECO:0000256" key="2">
    <source>
        <dbReference type="PIRSR" id="PIRSR016184-1"/>
    </source>
</evidence>
<feature type="active site" evidence="2">
    <location>
        <position position="45"/>
    </location>
</feature>
<dbReference type="Proteomes" id="UP000285648">
    <property type="component" value="Unassembled WGS sequence"/>
</dbReference>
<gene>
    <name evidence="3" type="ORF">BIY29_03395</name>
</gene>
<dbReference type="RefSeq" id="WP_121573768.1">
    <property type="nucleotide sequence ID" value="NZ_MJLZ01000004.1"/>
</dbReference>
<dbReference type="OrthoDB" id="9788221at2"/>
<proteinExistence type="inferred from homology"/>
<dbReference type="Pfam" id="PF02567">
    <property type="entry name" value="PhzC-PhzF"/>
    <property type="match status" value="1"/>
</dbReference>
<evidence type="ECO:0000313" key="4">
    <source>
        <dbReference type="Proteomes" id="UP000285648"/>
    </source>
</evidence>
<dbReference type="GO" id="GO:0005737">
    <property type="term" value="C:cytoplasm"/>
    <property type="evidence" value="ECO:0007669"/>
    <property type="project" value="TreeGrafter"/>
</dbReference>
<dbReference type="NCBIfam" id="TIGR00654">
    <property type="entry name" value="PhzF_family"/>
    <property type="match status" value="1"/>
</dbReference>
<evidence type="ECO:0000256" key="1">
    <source>
        <dbReference type="ARBA" id="ARBA00008270"/>
    </source>
</evidence>
<dbReference type="GO" id="GO:0016853">
    <property type="term" value="F:isomerase activity"/>
    <property type="evidence" value="ECO:0007669"/>
    <property type="project" value="UniProtKB-KW"/>
</dbReference>
<organism evidence="3 4">
    <name type="scientific">Brenneria alni</name>
    <dbReference type="NCBI Taxonomy" id="71656"/>
    <lineage>
        <taxon>Bacteria</taxon>
        <taxon>Pseudomonadati</taxon>
        <taxon>Pseudomonadota</taxon>
        <taxon>Gammaproteobacteria</taxon>
        <taxon>Enterobacterales</taxon>
        <taxon>Pectobacteriaceae</taxon>
        <taxon>Brenneria</taxon>
    </lineage>
</organism>
<dbReference type="EMBL" id="MJLZ01000004">
    <property type="protein sequence ID" value="RLM27276.1"/>
    <property type="molecule type" value="Genomic_DNA"/>
</dbReference>
<protein>
    <submittedName>
        <fullName evidence="3">2,3-dihydro-3-hydroxyanthranilate isomerase</fullName>
    </submittedName>
</protein>
<dbReference type="InterPro" id="IPR003719">
    <property type="entry name" value="Phenazine_PhzF-like"/>
</dbReference>
<comment type="caution">
    <text evidence="3">The sequence shown here is derived from an EMBL/GenBank/DDBJ whole genome shotgun (WGS) entry which is preliminary data.</text>
</comment>
<evidence type="ECO:0000313" key="3">
    <source>
        <dbReference type="EMBL" id="RLM27276.1"/>
    </source>
</evidence>
<keyword evidence="3" id="KW-0413">Isomerase</keyword>